<accession>A0A1W2CQ89</accession>
<evidence type="ECO:0000256" key="4">
    <source>
        <dbReference type="ARBA" id="ARBA00023136"/>
    </source>
</evidence>
<sequence length="450" mass="50305">MKSFKIKILTVVGGLLLLFSASCKKWVSDTSEPLQVDESLVFSTEKGFQDVLTGVYLQMGDSTLYGRDLSMGVLSLLGRSYDQNIETSIGPLFYESARYNLQGADLKKYAAEVWIKMYQSIANLNNLLVNIEAKKSIFTGNNYNRYKGETLALRAYLHFDLLRLFTMAPAAGTSSGPGIPYIKTISPGKAAISTIDEVMGMCIEDLKTAESLLSPTDVTNYRINNWAVKGMLARLYLYKGDHENAKLCANSVIESNKFLLAKTNADLFFTNENLFNLFLYQSQSFQKSVFADQAKLGLTAVNQTELYVKVNGAVADWRKSFVDPTTGNGTGAPFMPKKFYPFASKPSMPMVRLTEMYYIAAECALKDVDAVKATALLDTVRVHRNLPKYPIAGLTLENLGIEIKNEYQKEFIAEGQMFFYYKRKNMPFATLPFTKVPVDGNASYLFVKPE</sequence>
<dbReference type="InterPro" id="IPR012944">
    <property type="entry name" value="SusD_RagB_dom"/>
</dbReference>
<evidence type="ECO:0000256" key="2">
    <source>
        <dbReference type="ARBA" id="ARBA00006275"/>
    </source>
</evidence>
<evidence type="ECO:0000313" key="8">
    <source>
        <dbReference type="EMBL" id="SMC87425.1"/>
    </source>
</evidence>
<comment type="similarity">
    <text evidence="2">Belongs to the SusD family.</text>
</comment>
<dbReference type="InterPro" id="IPR011990">
    <property type="entry name" value="TPR-like_helical_dom_sf"/>
</dbReference>
<keyword evidence="9" id="KW-1185">Reference proteome</keyword>
<keyword evidence="4" id="KW-0472">Membrane</keyword>
<feature type="domain" description="RagB/SusD" evidence="6">
    <location>
        <begin position="344"/>
        <end position="425"/>
    </location>
</feature>
<keyword evidence="5" id="KW-0998">Cell outer membrane</keyword>
<dbReference type="STRING" id="475255.SAMN04488101_104216"/>
<dbReference type="SUPFAM" id="SSF48452">
    <property type="entry name" value="TPR-like"/>
    <property type="match status" value="1"/>
</dbReference>
<comment type="subcellular location">
    <subcellularLocation>
        <location evidence="1">Cell outer membrane</location>
    </subcellularLocation>
</comment>
<protein>
    <submittedName>
        <fullName evidence="8">SusD family protein</fullName>
    </submittedName>
</protein>
<evidence type="ECO:0000256" key="3">
    <source>
        <dbReference type="ARBA" id="ARBA00022729"/>
    </source>
</evidence>
<evidence type="ECO:0000256" key="1">
    <source>
        <dbReference type="ARBA" id="ARBA00004442"/>
    </source>
</evidence>
<evidence type="ECO:0000313" key="9">
    <source>
        <dbReference type="Proteomes" id="UP000192678"/>
    </source>
</evidence>
<evidence type="ECO:0000259" key="7">
    <source>
        <dbReference type="Pfam" id="PF14322"/>
    </source>
</evidence>
<dbReference type="InterPro" id="IPR033985">
    <property type="entry name" value="SusD-like_N"/>
</dbReference>
<dbReference type="Proteomes" id="UP000192678">
    <property type="component" value="Unassembled WGS sequence"/>
</dbReference>
<dbReference type="Pfam" id="PF07980">
    <property type="entry name" value="SusD_RagB"/>
    <property type="match status" value="1"/>
</dbReference>
<proteinExistence type="inferred from homology"/>
<organism evidence="8 9">
    <name type="scientific">Pedobacter nyackensis</name>
    <dbReference type="NCBI Taxonomy" id="475255"/>
    <lineage>
        <taxon>Bacteria</taxon>
        <taxon>Pseudomonadati</taxon>
        <taxon>Bacteroidota</taxon>
        <taxon>Sphingobacteriia</taxon>
        <taxon>Sphingobacteriales</taxon>
        <taxon>Sphingobacteriaceae</taxon>
        <taxon>Pedobacter</taxon>
    </lineage>
</organism>
<reference evidence="8 9" key="1">
    <citation type="submission" date="2017-04" db="EMBL/GenBank/DDBJ databases">
        <authorList>
            <person name="Afonso C.L."/>
            <person name="Miller P.J."/>
            <person name="Scott M.A."/>
            <person name="Spackman E."/>
            <person name="Goraichik I."/>
            <person name="Dimitrov K.M."/>
            <person name="Suarez D.L."/>
            <person name="Swayne D.E."/>
        </authorList>
    </citation>
    <scope>NUCLEOTIDE SEQUENCE [LARGE SCALE GENOMIC DNA]</scope>
    <source>
        <strain evidence="8 9">DSM 19625</strain>
    </source>
</reference>
<evidence type="ECO:0000259" key="6">
    <source>
        <dbReference type="Pfam" id="PF07980"/>
    </source>
</evidence>
<feature type="domain" description="SusD-like N-terminal" evidence="7">
    <location>
        <begin position="104"/>
        <end position="237"/>
    </location>
</feature>
<dbReference type="GO" id="GO:0009279">
    <property type="term" value="C:cell outer membrane"/>
    <property type="evidence" value="ECO:0007669"/>
    <property type="project" value="UniProtKB-SubCell"/>
</dbReference>
<dbReference type="EMBL" id="FWYB01000004">
    <property type="protein sequence ID" value="SMC87425.1"/>
    <property type="molecule type" value="Genomic_DNA"/>
</dbReference>
<evidence type="ECO:0000256" key="5">
    <source>
        <dbReference type="ARBA" id="ARBA00023237"/>
    </source>
</evidence>
<dbReference type="RefSeq" id="WP_084289323.1">
    <property type="nucleotide sequence ID" value="NZ_FWYB01000004.1"/>
</dbReference>
<name>A0A1W2CQ89_9SPHI</name>
<dbReference type="OrthoDB" id="1097962at2"/>
<dbReference type="Gene3D" id="1.25.40.390">
    <property type="match status" value="2"/>
</dbReference>
<dbReference type="PROSITE" id="PS51257">
    <property type="entry name" value="PROKAR_LIPOPROTEIN"/>
    <property type="match status" value="1"/>
</dbReference>
<keyword evidence="3" id="KW-0732">Signal</keyword>
<dbReference type="Pfam" id="PF14322">
    <property type="entry name" value="SusD-like_3"/>
    <property type="match status" value="1"/>
</dbReference>
<dbReference type="AlphaFoldDB" id="A0A1W2CQ89"/>
<gene>
    <name evidence="8" type="ORF">SAMN04488101_104216</name>
</gene>